<comment type="similarity">
    <text evidence="4">Belongs to the ethylene receptor family.</text>
</comment>
<evidence type="ECO:0000256" key="9">
    <source>
        <dbReference type="ARBA" id="ARBA00022741"/>
    </source>
</evidence>
<dbReference type="InterPro" id="IPR003594">
    <property type="entry name" value="HATPase_dom"/>
</dbReference>
<evidence type="ECO:0000256" key="16">
    <source>
        <dbReference type="ARBA" id="ARBA00023012"/>
    </source>
</evidence>
<dbReference type="Gene3D" id="3.30.565.10">
    <property type="entry name" value="Histidine kinase-like ATPase, C-terminal domain"/>
    <property type="match status" value="1"/>
</dbReference>
<dbReference type="GO" id="GO:0005524">
    <property type="term" value="F:ATP binding"/>
    <property type="evidence" value="ECO:0007669"/>
    <property type="project" value="UniProtKB-KW"/>
</dbReference>
<evidence type="ECO:0000256" key="8">
    <source>
        <dbReference type="ARBA" id="ARBA00022692"/>
    </source>
</evidence>
<dbReference type="EMBL" id="JADCNL010000008">
    <property type="protein sequence ID" value="KAG0470255.1"/>
    <property type="molecule type" value="Genomic_DNA"/>
</dbReference>
<dbReference type="InterPro" id="IPR036890">
    <property type="entry name" value="HATPase_C_sf"/>
</dbReference>
<keyword evidence="7" id="KW-0808">Transferase</keyword>
<evidence type="ECO:0000256" key="2">
    <source>
        <dbReference type="ARBA" id="ARBA00001935"/>
    </source>
</evidence>
<dbReference type="Gene3D" id="1.10.287.130">
    <property type="match status" value="1"/>
</dbReference>
<comment type="catalytic activity">
    <reaction evidence="1">
        <text>ATP + protein L-histidine = ADP + protein N-phospho-L-histidine.</text>
        <dbReference type="EC" id="2.7.13.3"/>
    </reaction>
</comment>
<dbReference type="SUPFAM" id="SSF47384">
    <property type="entry name" value="Homodimeric domain of signal transducing histidine kinase"/>
    <property type="match status" value="1"/>
</dbReference>
<accession>A0A835QBU4</accession>
<dbReference type="SMART" id="SM00388">
    <property type="entry name" value="HisKA"/>
    <property type="match status" value="1"/>
</dbReference>
<gene>
    <name evidence="19" type="ORF">HPP92_016955</name>
</gene>
<keyword evidence="15" id="KW-0186">Copper</keyword>
<organism evidence="19 20">
    <name type="scientific">Vanilla planifolia</name>
    <name type="common">Vanilla</name>
    <dbReference type="NCBI Taxonomy" id="51239"/>
    <lineage>
        <taxon>Eukaryota</taxon>
        <taxon>Viridiplantae</taxon>
        <taxon>Streptophyta</taxon>
        <taxon>Embryophyta</taxon>
        <taxon>Tracheophyta</taxon>
        <taxon>Spermatophyta</taxon>
        <taxon>Magnoliopsida</taxon>
        <taxon>Liliopsida</taxon>
        <taxon>Asparagales</taxon>
        <taxon>Orchidaceae</taxon>
        <taxon>Vanilloideae</taxon>
        <taxon>Vanilleae</taxon>
        <taxon>Vanilla</taxon>
    </lineage>
</organism>
<evidence type="ECO:0000256" key="12">
    <source>
        <dbReference type="ARBA" id="ARBA00022824"/>
    </source>
</evidence>
<keyword evidence="17" id="KW-0472">Membrane</keyword>
<keyword evidence="12" id="KW-0256">Endoplasmic reticulum</keyword>
<evidence type="ECO:0000256" key="4">
    <source>
        <dbReference type="ARBA" id="ARBA00009842"/>
    </source>
</evidence>
<evidence type="ECO:0000313" key="20">
    <source>
        <dbReference type="Proteomes" id="UP000636800"/>
    </source>
</evidence>
<dbReference type="SUPFAM" id="SSF55874">
    <property type="entry name" value="ATPase domain of HSP90 chaperone/DNA topoisomerase II/histidine kinase"/>
    <property type="match status" value="1"/>
</dbReference>
<evidence type="ECO:0000256" key="17">
    <source>
        <dbReference type="ARBA" id="ARBA00023136"/>
    </source>
</evidence>
<evidence type="ECO:0000259" key="18">
    <source>
        <dbReference type="PROSITE" id="PS50109"/>
    </source>
</evidence>
<feature type="domain" description="Histidine kinase" evidence="18">
    <location>
        <begin position="75"/>
        <end position="314"/>
    </location>
</feature>
<comment type="subcellular location">
    <subcellularLocation>
        <location evidence="3">Endoplasmic reticulum membrane</location>
        <topology evidence="3">Multi-pass membrane protein</topology>
    </subcellularLocation>
</comment>
<evidence type="ECO:0000256" key="11">
    <source>
        <dbReference type="ARBA" id="ARBA00022777"/>
    </source>
</evidence>
<evidence type="ECO:0000256" key="10">
    <source>
        <dbReference type="ARBA" id="ARBA00022745"/>
    </source>
</evidence>
<sequence>MVLMLPSDSARKWHLHELELVEVVADQVAVALSHAAILEESMRARDLLMEQNVALDLARREAEMAIRARNDFLAVMNHEMRTPMHAIIALSSLLLETELTPEQRLMVETVLKSSNLLATLINDVLDLSRLEDGSFELEVATFNLHAVFREVVNLIKPIAAVKKLSLSVSLAPDLPFCVIGDEKRLLQTMLNVTGNAVKFTKEGTISITATVAKPDSLRDPRAPEFHPVESEGHFYLQVQVKDMGCGISPQDLPFLFTKFAQNKAGSDKRNNGTGLGLAICMRFVSLMGGRIWLESEGLGKGCTATFVVKLGLCEKPIGHQQLYPMPLFGASQVSADASSALMPFLREKEMVPSKLRYQRSV</sequence>
<dbReference type="GO" id="GO:0051740">
    <property type="term" value="F:ethylene binding"/>
    <property type="evidence" value="ECO:0007669"/>
    <property type="project" value="TreeGrafter"/>
</dbReference>
<evidence type="ECO:0000256" key="13">
    <source>
        <dbReference type="ARBA" id="ARBA00022840"/>
    </source>
</evidence>
<keyword evidence="14" id="KW-1133">Transmembrane helix</keyword>
<dbReference type="Proteomes" id="UP000636800">
    <property type="component" value="Unassembled WGS sequence"/>
</dbReference>
<evidence type="ECO:0000256" key="3">
    <source>
        <dbReference type="ARBA" id="ARBA00004477"/>
    </source>
</evidence>
<dbReference type="EC" id="2.7.13.3" evidence="5"/>
<dbReference type="GO" id="GO:0000155">
    <property type="term" value="F:phosphorelay sensor kinase activity"/>
    <property type="evidence" value="ECO:0007669"/>
    <property type="project" value="InterPro"/>
</dbReference>
<dbReference type="Pfam" id="PF02518">
    <property type="entry name" value="HATPase_c"/>
    <property type="match status" value="1"/>
</dbReference>
<dbReference type="InterPro" id="IPR005467">
    <property type="entry name" value="His_kinase_dom"/>
</dbReference>
<evidence type="ECO:0000256" key="7">
    <source>
        <dbReference type="ARBA" id="ARBA00022679"/>
    </source>
</evidence>
<dbReference type="Pfam" id="PF00512">
    <property type="entry name" value="HisKA"/>
    <property type="match status" value="1"/>
</dbReference>
<comment type="cofactor">
    <cofactor evidence="2">
        <name>Cu cation</name>
        <dbReference type="ChEBI" id="CHEBI:23378"/>
    </cofactor>
</comment>
<dbReference type="PANTHER" id="PTHR24423">
    <property type="entry name" value="TWO-COMPONENT SENSOR HISTIDINE KINASE"/>
    <property type="match status" value="1"/>
</dbReference>
<dbReference type="PANTHER" id="PTHR24423:SF625">
    <property type="entry name" value="ETHYLENE RESPONSE SENSOR 1"/>
    <property type="match status" value="1"/>
</dbReference>
<dbReference type="InterPro" id="IPR004358">
    <property type="entry name" value="Sig_transdc_His_kin-like_C"/>
</dbReference>
<dbReference type="AlphaFoldDB" id="A0A835QBU4"/>
<keyword evidence="11" id="KW-0418">Kinase</keyword>
<keyword evidence="6" id="KW-0597">Phosphoprotein</keyword>
<keyword evidence="16" id="KW-0902">Two-component regulatory system</keyword>
<dbReference type="InterPro" id="IPR003661">
    <property type="entry name" value="HisK_dim/P_dom"/>
</dbReference>
<name>A0A835QBU4_VANPL</name>
<dbReference type="PROSITE" id="PS50109">
    <property type="entry name" value="HIS_KIN"/>
    <property type="match status" value="1"/>
</dbReference>
<dbReference type="SMART" id="SM00387">
    <property type="entry name" value="HATPase_c"/>
    <property type="match status" value="1"/>
</dbReference>
<dbReference type="InterPro" id="IPR036097">
    <property type="entry name" value="HisK_dim/P_sf"/>
</dbReference>
<evidence type="ECO:0000313" key="19">
    <source>
        <dbReference type="EMBL" id="KAG0470255.1"/>
    </source>
</evidence>
<dbReference type="OrthoDB" id="783377at2759"/>
<keyword evidence="20" id="KW-1185">Reference proteome</keyword>
<dbReference type="CDD" id="cd00082">
    <property type="entry name" value="HisKA"/>
    <property type="match status" value="1"/>
</dbReference>
<dbReference type="GO" id="GO:0046872">
    <property type="term" value="F:metal ion binding"/>
    <property type="evidence" value="ECO:0007669"/>
    <property type="project" value="UniProtKB-KW"/>
</dbReference>
<keyword evidence="9" id="KW-0547">Nucleotide-binding</keyword>
<protein>
    <recommendedName>
        <fullName evidence="5">histidine kinase</fullName>
        <ecNumber evidence="5">2.7.13.3</ecNumber>
    </recommendedName>
</protein>
<dbReference type="FunFam" id="1.10.287.130:FF:000004">
    <property type="entry name" value="Ethylene receptor 1"/>
    <property type="match status" value="1"/>
</dbReference>
<dbReference type="GO" id="GO:0005789">
    <property type="term" value="C:endoplasmic reticulum membrane"/>
    <property type="evidence" value="ECO:0007669"/>
    <property type="project" value="UniProtKB-SubCell"/>
</dbReference>
<dbReference type="GO" id="GO:0038199">
    <property type="term" value="F:ethylene receptor activity"/>
    <property type="evidence" value="ECO:0007669"/>
    <property type="project" value="TreeGrafter"/>
</dbReference>
<evidence type="ECO:0000256" key="6">
    <source>
        <dbReference type="ARBA" id="ARBA00022553"/>
    </source>
</evidence>
<evidence type="ECO:0000256" key="15">
    <source>
        <dbReference type="ARBA" id="ARBA00023008"/>
    </source>
</evidence>
<reference evidence="19 20" key="1">
    <citation type="journal article" date="2020" name="Nat. Food">
        <title>A phased Vanilla planifolia genome enables genetic improvement of flavour and production.</title>
        <authorList>
            <person name="Hasing T."/>
            <person name="Tang H."/>
            <person name="Brym M."/>
            <person name="Khazi F."/>
            <person name="Huang T."/>
            <person name="Chambers A.H."/>
        </authorList>
    </citation>
    <scope>NUCLEOTIDE SEQUENCE [LARGE SCALE GENOMIC DNA]</scope>
    <source>
        <tissue evidence="19">Leaf</tissue>
    </source>
</reference>
<proteinExistence type="inferred from homology"/>
<evidence type="ECO:0000256" key="1">
    <source>
        <dbReference type="ARBA" id="ARBA00000085"/>
    </source>
</evidence>
<evidence type="ECO:0000256" key="14">
    <source>
        <dbReference type="ARBA" id="ARBA00022989"/>
    </source>
</evidence>
<dbReference type="PRINTS" id="PR00344">
    <property type="entry name" value="BCTRLSENSOR"/>
</dbReference>
<comment type="caution">
    <text evidence="19">The sequence shown here is derived from an EMBL/GenBank/DDBJ whole genome shotgun (WGS) entry which is preliminary data.</text>
</comment>
<evidence type="ECO:0000256" key="5">
    <source>
        <dbReference type="ARBA" id="ARBA00012438"/>
    </source>
</evidence>
<keyword evidence="8" id="KW-0812">Transmembrane</keyword>
<dbReference type="FunFam" id="3.30.565.10:FF:000030">
    <property type="entry name" value="Ethylene receptor 1"/>
    <property type="match status" value="1"/>
</dbReference>
<keyword evidence="10" id="KW-0936">Ethylene signaling pathway</keyword>
<keyword evidence="13" id="KW-0067">ATP-binding</keyword>